<sequence length="508" mass="54214">MISSTGIVNPTPALPETTPNPKSVAKIPGMTTPEPIPRGPLRSLRMPARPPSQMTPKPTTVETKQIDIDALRSLRMPARPSQTISTTPKEKPIDISKLRSFSISVCPSQETTPEPTTPKPQPIVNGQLRILRRPTRLSPETTPGQATKKSVTTQNPTSPEQKQMAIGELKLQRMPANKPQETTPNTTESEPLSVVNLRILRRPVALAAEMTTTLTTSKLGGLLSLTRTQRLTSQTVQPTNPESKPTVISGVQSTEKTAIPSTPQKKSVTCDCESSRTGSTTRTPGTDEAAREGDSSIAGATSPLDTPAADDLLDEDKGDSGESVSVTSFIIKGGVGHSDDQGLPLGKGVTETIGLPKRKGNGVTELIGLPKKKDKDVPDKGGPVDFEGENPDAKSTRSPGNVLADKAELVDFEEENPIVTAKNTRFPGNVLPDEGELVDFEGENPFLGEDGQPIDLGGSNSDDQLKEDGFLTDENGDAIDGGWMDAARNPIVNTGEGKFHIPRLYNAR</sequence>
<feature type="compositionally biased region" description="Low complexity" evidence="1">
    <location>
        <begin position="275"/>
        <end position="286"/>
    </location>
</feature>
<organism evidence="2 3">
    <name type="scientific">Patella caerulea</name>
    <name type="common">Rayed Mediterranean limpet</name>
    <dbReference type="NCBI Taxonomy" id="87958"/>
    <lineage>
        <taxon>Eukaryota</taxon>
        <taxon>Metazoa</taxon>
        <taxon>Spiralia</taxon>
        <taxon>Lophotrochozoa</taxon>
        <taxon>Mollusca</taxon>
        <taxon>Gastropoda</taxon>
        <taxon>Patellogastropoda</taxon>
        <taxon>Patelloidea</taxon>
        <taxon>Patellidae</taxon>
        <taxon>Patella</taxon>
    </lineage>
</organism>
<dbReference type="AlphaFoldDB" id="A0AAN8G7R5"/>
<evidence type="ECO:0000313" key="2">
    <source>
        <dbReference type="EMBL" id="KAK6167440.1"/>
    </source>
</evidence>
<dbReference type="Proteomes" id="UP001347796">
    <property type="component" value="Unassembled WGS sequence"/>
</dbReference>
<accession>A0AAN8G7R5</accession>
<feature type="compositionally biased region" description="Basic and acidic residues" evidence="1">
    <location>
        <begin position="88"/>
        <end position="97"/>
    </location>
</feature>
<feature type="region of interest" description="Disordered" evidence="1">
    <location>
        <begin position="1"/>
        <end position="97"/>
    </location>
</feature>
<feature type="compositionally biased region" description="Polar residues" evidence="1">
    <location>
        <begin position="52"/>
        <end position="63"/>
    </location>
</feature>
<proteinExistence type="predicted"/>
<feature type="region of interest" description="Disordered" evidence="1">
    <location>
        <begin position="442"/>
        <end position="478"/>
    </location>
</feature>
<feature type="compositionally biased region" description="Polar residues" evidence="1">
    <location>
        <begin position="138"/>
        <end position="161"/>
    </location>
</feature>
<comment type="caution">
    <text evidence="2">The sequence shown here is derived from an EMBL/GenBank/DDBJ whole genome shotgun (WGS) entry which is preliminary data.</text>
</comment>
<dbReference type="EMBL" id="JAZGQO010000018">
    <property type="protein sequence ID" value="KAK6167440.1"/>
    <property type="molecule type" value="Genomic_DNA"/>
</dbReference>
<feature type="region of interest" description="Disordered" evidence="1">
    <location>
        <begin position="132"/>
        <end position="162"/>
    </location>
</feature>
<name>A0AAN8G7R5_PATCE</name>
<protein>
    <submittedName>
        <fullName evidence="2">Uncharacterized protein</fullName>
    </submittedName>
</protein>
<gene>
    <name evidence="2" type="ORF">SNE40_021469</name>
</gene>
<evidence type="ECO:0000256" key="1">
    <source>
        <dbReference type="SAM" id="MobiDB-lite"/>
    </source>
</evidence>
<feature type="compositionally biased region" description="Polar residues" evidence="1">
    <location>
        <begin position="249"/>
        <end position="267"/>
    </location>
</feature>
<evidence type="ECO:0000313" key="3">
    <source>
        <dbReference type="Proteomes" id="UP001347796"/>
    </source>
</evidence>
<feature type="region of interest" description="Disordered" evidence="1">
    <location>
        <begin position="232"/>
        <end position="322"/>
    </location>
</feature>
<keyword evidence="3" id="KW-1185">Reference proteome</keyword>
<reference evidence="2 3" key="1">
    <citation type="submission" date="2024-01" db="EMBL/GenBank/DDBJ databases">
        <title>The genome of the rayed Mediterranean limpet Patella caerulea (Linnaeus, 1758).</title>
        <authorList>
            <person name="Anh-Thu Weber A."/>
            <person name="Halstead-Nussloch G."/>
        </authorList>
    </citation>
    <scope>NUCLEOTIDE SEQUENCE [LARGE SCALE GENOMIC DNA]</scope>
    <source>
        <strain evidence="2">AATW-2023a</strain>
        <tissue evidence="2">Whole specimen</tissue>
    </source>
</reference>
<feature type="region of interest" description="Disordered" evidence="1">
    <location>
        <begin position="356"/>
        <end position="402"/>
    </location>
</feature>